<accession>A0A974Y2N2</accession>
<feature type="transmembrane region" description="Helical" evidence="1">
    <location>
        <begin position="123"/>
        <end position="144"/>
    </location>
</feature>
<evidence type="ECO:0000313" key="2">
    <source>
        <dbReference type="EMBL" id="QSZ26478.1"/>
    </source>
</evidence>
<keyword evidence="3" id="KW-1185">Reference proteome</keyword>
<proteinExistence type="predicted"/>
<keyword evidence="1" id="KW-1133">Transmembrane helix</keyword>
<dbReference type="AlphaFoldDB" id="A0A974Y2N2"/>
<sequence length="194" mass="22772">MLFRIRLGYFNIYYKGVGENNRFEITIRTIFNIKLFNLIIDVADLSLKEKKPVIKYNLYTKFLFRLIHKKNKKKIFSFKDMKNILHIFKGNYCDFYVLTMNILNNIKFRKFNLSLEAGFSDASLTAILFGVINGIIYTALSLIYNNAKFTKEPLISIKPHYGKSLIDSSFICILDFRCGNIIIDGINFLRKFKI</sequence>
<evidence type="ECO:0000313" key="3">
    <source>
        <dbReference type="Proteomes" id="UP000671913"/>
    </source>
</evidence>
<keyword evidence="1" id="KW-0812">Transmembrane</keyword>
<name>A0A974Y2N2_9THEO</name>
<reference evidence="2" key="1">
    <citation type="submission" date="2020-08" db="EMBL/GenBank/DDBJ databases">
        <title>Genomic insights into the carbon and energy metabolism of the first obligate autotrophic acetogenic bacterium Aceticella autotrophica gen. nov., sp. nov.</title>
        <authorList>
            <person name="Toshchakov S.V."/>
            <person name="Elcheninov A.G."/>
            <person name="Kublanov I.V."/>
            <person name="Frolov E.N."/>
            <person name="Lebedinsky A.V."/>
        </authorList>
    </citation>
    <scope>NUCLEOTIDE SEQUENCE</scope>
    <source>
        <strain evidence="2">3443-3Ac</strain>
    </source>
</reference>
<protein>
    <submittedName>
        <fullName evidence="2">DUF2953 domain-containing protein</fullName>
    </submittedName>
</protein>
<dbReference type="KEGG" id="aaut:ACETAC_06005"/>
<evidence type="ECO:0000256" key="1">
    <source>
        <dbReference type="SAM" id="Phobius"/>
    </source>
</evidence>
<dbReference type="RefSeq" id="WP_284679151.1">
    <property type="nucleotide sequence ID" value="NZ_CP060096.1"/>
</dbReference>
<gene>
    <name evidence="2" type="ORF">ACETAC_06005</name>
</gene>
<dbReference type="Proteomes" id="UP000671913">
    <property type="component" value="Chromosome"/>
</dbReference>
<organism evidence="2 3">
    <name type="scientific">Aceticella autotrophica</name>
    <dbReference type="NCBI Taxonomy" id="2755338"/>
    <lineage>
        <taxon>Bacteria</taxon>
        <taxon>Bacillati</taxon>
        <taxon>Bacillota</taxon>
        <taxon>Clostridia</taxon>
        <taxon>Thermoanaerobacterales</taxon>
        <taxon>Thermoanaerobacteraceae</taxon>
        <taxon>Aceticella</taxon>
    </lineage>
</organism>
<keyword evidence="1" id="KW-0472">Membrane</keyword>
<dbReference type="Pfam" id="PF11167">
    <property type="entry name" value="DUF2953"/>
    <property type="match status" value="1"/>
</dbReference>
<dbReference type="InterPro" id="IPR021338">
    <property type="entry name" value="DUF2953"/>
</dbReference>
<dbReference type="EMBL" id="CP060096">
    <property type="protein sequence ID" value="QSZ26478.1"/>
    <property type="molecule type" value="Genomic_DNA"/>
</dbReference>